<keyword evidence="3" id="KW-1185">Reference proteome</keyword>
<feature type="chain" id="PRO_5045048140" evidence="1">
    <location>
        <begin position="24"/>
        <end position="178"/>
    </location>
</feature>
<feature type="signal peptide" evidence="1">
    <location>
        <begin position="1"/>
        <end position="23"/>
    </location>
</feature>
<comment type="caution">
    <text evidence="2">The sequence shown here is derived from an EMBL/GenBank/DDBJ whole genome shotgun (WGS) entry which is preliminary data.</text>
</comment>
<evidence type="ECO:0000313" key="3">
    <source>
        <dbReference type="Proteomes" id="UP000660885"/>
    </source>
</evidence>
<evidence type="ECO:0000313" key="2">
    <source>
        <dbReference type="EMBL" id="MBL6079265.1"/>
    </source>
</evidence>
<organism evidence="2 3">
    <name type="scientific">Belnapia arida</name>
    <dbReference type="NCBI Taxonomy" id="2804533"/>
    <lineage>
        <taxon>Bacteria</taxon>
        <taxon>Pseudomonadati</taxon>
        <taxon>Pseudomonadota</taxon>
        <taxon>Alphaproteobacteria</taxon>
        <taxon>Acetobacterales</taxon>
        <taxon>Roseomonadaceae</taxon>
        <taxon>Belnapia</taxon>
    </lineage>
</organism>
<proteinExistence type="predicted"/>
<reference evidence="2 3" key="1">
    <citation type="submission" date="2021-01" db="EMBL/GenBank/DDBJ databases">
        <title>Belnapia mucosa sp. nov. and Belnapia arida sp. nov., isolated from the Tabernas Desert (Almeria, Spain).</title>
        <authorList>
            <person name="Molina-Menor E."/>
            <person name="Vidal-Verdu A."/>
            <person name="Calonge A."/>
            <person name="Satari L."/>
            <person name="Pereto J."/>
            <person name="Porcar M."/>
        </authorList>
    </citation>
    <scope>NUCLEOTIDE SEQUENCE [LARGE SCALE GENOMIC DNA]</scope>
    <source>
        <strain evidence="2 3">T18</strain>
    </source>
</reference>
<evidence type="ECO:0000256" key="1">
    <source>
        <dbReference type="SAM" id="SignalP"/>
    </source>
</evidence>
<name>A0ABS1U3M2_9PROT</name>
<dbReference type="Proteomes" id="UP000660885">
    <property type="component" value="Unassembled WGS sequence"/>
</dbReference>
<sequence>MSVSASPSLLLLAALVAAAPARAGGPDLAAEARAGLPVAGGFEAAAPRRWSPARGVTLTLLPVRFAPRVPGFPNQQRWCGLAIGGAGATESLVTVGTDWTEAVSCDGLREAGEVPAAAGVPRFALIYAASSPNAAARVPVILRWEAGRAVLDAEASQRVDEAGQGGSLERIRAALRQR</sequence>
<keyword evidence="1" id="KW-0732">Signal</keyword>
<gene>
    <name evidence="2" type="ORF">JMJ56_14695</name>
</gene>
<protein>
    <submittedName>
        <fullName evidence="2">Uncharacterized protein</fullName>
    </submittedName>
</protein>
<accession>A0ABS1U3M2</accession>
<dbReference type="EMBL" id="JAETWB010000006">
    <property type="protein sequence ID" value="MBL6079265.1"/>
    <property type="molecule type" value="Genomic_DNA"/>
</dbReference>